<evidence type="ECO:0000313" key="2">
    <source>
        <dbReference type="Proteomes" id="UP000245626"/>
    </source>
</evidence>
<name>A0ACD0NV26_9BASI</name>
<evidence type="ECO:0000313" key="1">
    <source>
        <dbReference type="EMBL" id="PWN49617.1"/>
    </source>
</evidence>
<organism evidence="1 2">
    <name type="scientific">Violaceomyces palustris</name>
    <dbReference type="NCBI Taxonomy" id="1673888"/>
    <lineage>
        <taxon>Eukaryota</taxon>
        <taxon>Fungi</taxon>
        <taxon>Dikarya</taxon>
        <taxon>Basidiomycota</taxon>
        <taxon>Ustilaginomycotina</taxon>
        <taxon>Ustilaginomycetes</taxon>
        <taxon>Violaceomycetales</taxon>
        <taxon>Violaceomycetaceae</taxon>
        <taxon>Violaceomyces</taxon>
    </lineage>
</organism>
<dbReference type="Proteomes" id="UP000245626">
    <property type="component" value="Unassembled WGS sequence"/>
</dbReference>
<sequence length="393" mass="43768">MYRKDAWTTCSGRSNQTKPFREQHGNFYKEDQRMPNLTYELPSRSQVRQAGSGSIFTNQQPWRWSISNDQKRDPLTSASGSPATSLLLLVPPSERRQASDLASTSASPEPLLQPDQQTSWSRFEYGDGVKANDHQRFSLECRSGRAGRRKAEGEWRRKGLGGGDSASEKRSKRTRSSPLDPNEILNLRRAIKICFLPPSATGQDEGNGQGSGSRSIELFHSLLPLLLPGRQSARDARWLEGLAKEAVISDRGEVALPSSAFRPPPPPPPLTPGSYTGTGEQLGCSIQESHRPLVQGPNPVEAFKKRRLRGNADEEEDLRIPLPPWWISKASKKKTKKAVEDDSMTTQRSNMEMNVEERRSVPEEAVTAEAVTGEKGEEAIQYHLQDLPPFSQQ</sequence>
<gene>
    <name evidence="1" type="ORF">IE53DRAFT_362998</name>
</gene>
<protein>
    <submittedName>
        <fullName evidence="1">Uncharacterized protein</fullName>
    </submittedName>
</protein>
<proteinExistence type="predicted"/>
<reference evidence="1 2" key="1">
    <citation type="journal article" date="2018" name="Mol. Biol. Evol.">
        <title>Broad Genomic Sampling Reveals a Smut Pathogenic Ancestry of the Fungal Clade Ustilaginomycotina.</title>
        <authorList>
            <person name="Kijpornyongpan T."/>
            <person name="Mondo S.J."/>
            <person name="Barry K."/>
            <person name="Sandor L."/>
            <person name="Lee J."/>
            <person name="Lipzen A."/>
            <person name="Pangilinan J."/>
            <person name="LaButti K."/>
            <person name="Hainaut M."/>
            <person name="Henrissat B."/>
            <person name="Grigoriev I.V."/>
            <person name="Spatafora J.W."/>
            <person name="Aime M.C."/>
        </authorList>
    </citation>
    <scope>NUCLEOTIDE SEQUENCE [LARGE SCALE GENOMIC DNA]</scope>
    <source>
        <strain evidence="1 2">SA 807</strain>
    </source>
</reference>
<dbReference type="EMBL" id="KZ820026">
    <property type="protein sequence ID" value="PWN49617.1"/>
    <property type="molecule type" value="Genomic_DNA"/>
</dbReference>
<accession>A0ACD0NV26</accession>
<keyword evidence="2" id="KW-1185">Reference proteome</keyword>